<name>M3BZP9_SPHMS</name>
<dbReference type="eggNOG" id="KOG3519">
    <property type="taxonomic scope" value="Eukaryota"/>
</dbReference>
<dbReference type="CDD" id="cd05992">
    <property type="entry name" value="PB1"/>
    <property type="match status" value="1"/>
</dbReference>
<feature type="region of interest" description="Disordered" evidence="1">
    <location>
        <begin position="1"/>
        <end position="100"/>
    </location>
</feature>
<dbReference type="SUPFAM" id="SSF50729">
    <property type="entry name" value="PH domain-like"/>
    <property type="match status" value="1"/>
</dbReference>
<dbReference type="InterPro" id="IPR033511">
    <property type="entry name" value="Cdc24/Scd1_PH_dom"/>
</dbReference>
<dbReference type="GO" id="GO:0005085">
    <property type="term" value="F:guanyl-nucleotide exchange factor activity"/>
    <property type="evidence" value="ECO:0007669"/>
    <property type="project" value="InterPro"/>
</dbReference>
<evidence type="ECO:0000259" key="2">
    <source>
        <dbReference type="PROSITE" id="PS50010"/>
    </source>
</evidence>
<dbReference type="CDD" id="cd13246">
    <property type="entry name" value="PH_Scd1"/>
    <property type="match status" value="1"/>
</dbReference>
<dbReference type="Gene3D" id="1.20.900.10">
    <property type="entry name" value="Dbl homology (DH) domain"/>
    <property type="match status" value="1"/>
</dbReference>
<dbReference type="InterPro" id="IPR001849">
    <property type="entry name" value="PH_domain"/>
</dbReference>
<dbReference type="SMART" id="SM00325">
    <property type="entry name" value="RhoGEF"/>
    <property type="match status" value="1"/>
</dbReference>
<feature type="compositionally biased region" description="Low complexity" evidence="1">
    <location>
        <begin position="61"/>
        <end position="75"/>
    </location>
</feature>
<dbReference type="InterPro" id="IPR035899">
    <property type="entry name" value="DBL_dom_sf"/>
</dbReference>
<dbReference type="FunFam" id="2.30.29.30:FF:000364">
    <property type="entry name" value="Rho guanyl nucleotide exchange factor"/>
    <property type="match status" value="1"/>
</dbReference>
<dbReference type="PANTHER" id="PTHR47339:SF1">
    <property type="entry name" value="CELL DIVISION CONTROL PROTEIN 24"/>
    <property type="match status" value="1"/>
</dbReference>
<dbReference type="Pfam" id="PF15411">
    <property type="entry name" value="PH_10"/>
    <property type="match status" value="1"/>
</dbReference>
<dbReference type="SUPFAM" id="SSF54277">
    <property type="entry name" value="CAD &amp; PB1 domains"/>
    <property type="match status" value="1"/>
</dbReference>
<dbReference type="InterPro" id="IPR000219">
    <property type="entry name" value="DH_dom"/>
</dbReference>
<dbReference type="GO" id="GO:0030010">
    <property type="term" value="P:establishment of cell polarity"/>
    <property type="evidence" value="ECO:0007669"/>
    <property type="project" value="TreeGrafter"/>
</dbReference>
<feature type="compositionally biased region" description="Low complexity" evidence="1">
    <location>
        <begin position="751"/>
        <end position="761"/>
    </location>
</feature>
<keyword evidence="4" id="KW-1185">Reference proteome</keyword>
<dbReference type="OMA" id="QPIYPRQ"/>
<dbReference type="InterPro" id="IPR000270">
    <property type="entry name" value="PB1_dom"/>
</dbReference>
<dbReference type="Pfam" id="PF06395">
    <property type="entry name" value="CDC24"/>
    <property type="match status" value="1"/>
</dbReference>
<dbReference type="SMART" id="SM00233">
    <property type="entry name" value="PH"/>
    <property type="match status" value="1"/>
</dbReference>
<dbReference type="GO" id="GO:0000935">
    <property type="term" value="C:division septum"/>
    <property type="evidence" value="ECO:0007669"/>
    <property type="project" value="TreeGrafter"/>
</dbReference>
<dbReference type="Proteomes" id="UP000016931">
    <property type="component" value="Unassembled WGS sequence"/>
</dbReference>
<dbReference type="SUPFAM" id="SSF48065">
    <property type="entry name" value="DBL homology domain (DH-domain)"/>
    <property type="match status" value="1"/>
</dbReference>
<dbReference type="Pfam" id="PF00564">
    <property type="entry name" value="PB1"/>
    <property type="match status" value="1"/>
</dbReference>
<dbReference type="Gene3D" id="3.10.20.90">
    <property type="entry name" value="Phosphatidylinositol 3-kinase Catalytic Subunit, Chain A, domain 1"/>
    <property type="match status" value="1"/>
</dbReference>
<dbReference type="GO" id="GO:0005634">
    <property type="term" value="C:nucleus"/>
    <property type="evidence" value="ECO:0007669"/>
    <property type="project" value="TreeGrafter"/>
</dbReference>
<dbReference type="AlphaFoldDB" id="M3BZP9"/>
<feature type="compositionally biased region" description="Polar residues" evidence="1">
    <location>
        <begin position="49"/>
        <end position="60"/>
    </location>
</feature>
<feature type="compositionally biased region" description="Polar residues" evidence="1">
    <location>
        <begin position="625"/>
        <end position="635"/>
    </location>
</feature>
<evidence type="ECO:0000313" key="3">
    <source>
        <dbReference type="EMBL" id="EMF13531.1"/>
    </source>
</evidence>
<feature type="domain" description="DH" evidence="2">
    <location>
        <begin position="267"/>
        <end position="447"/>
    </location>
</feature>
<dbReference type="STRING" id="692275.M3BZP9"/>
<feature type="compositionally biased region" description="Polar residues" evidence="1">
    <location>
        <begin position="693"/>
        <end position="703"/>
    </location>
</feature>
<dbReference type="CDD" id="cd00160">
    <property type="entry name" value="RhoGEF"/>
    <property type="match status" value="1"/>
</dbReference>
<feature type="compositionally biased region" description="Pro residues" evidence="1">
    <location>
        <begin position="925"/>
        <end position="942"/>
    </location>
</feature>
<dbReference type="PROSITE" id="PS50010">
    <property type="entry name" value="DH_2"/>
    <property type="match status" value="1"/>
</dbReference>
<dbReference type="OrthoDB" id="1594986at2759"/>
<feature type="compositionally biased region" description="Low complexity" evidence="1">
    <location>
        <begin position="725"/>
        <end position="736"/>
    </location>
</feature>
<dbReference type="HOGENOM" id="CLU_007879_1_0_1"/>
<dbReference type="PANTHER" id="PTHR47339">
    <property type="entry name" value="CELL DIVISION CONTROL PROTEIN 24"/>
    <property type="match status" value="1"/>
</dbReference>
<dbReference type="Pfam" id="PF00621">
    <property type="entry name" value="RhoGEF"/>
    <property type="match status" value="1"/>
</dbReference>
<feature type="compositionally biased region" description="Low complexity" evidence="1">
    <location>
        <begin position="38"/>
        <end position="48"/>
    </location>
</feature>
<feature type="compositionally biased region" description="Polar residues" evidence="1">
    <location>
        <begin position="657"/>
        <end position="666"/>
    </location>
</feature>
<feature type="compositionally biased region" description="Polar residues" evidence="1">
    <location>
        <begin position="831"/>
        <end position="850"/>
    </location>
</feature>
<organism evidence="3 4">
    <name type="scientific">Sphaerulina musiva (strain SO2202)</name>
    <name type="common">Poplar stem canker fungus</name>
    <name type="synonym">Septoria musiva</name>
    <dbReference type="NCBI Taxonomy" id="692275"/>
    <lineage>
        <taxon>Eukaryota</taxon>
        <taxon>Fungi</taxon>
        <taxon>Dikarya</taxon>
        <taxon>Ascomycota</taxon>
        <taxon>Pezizomycotina</taxon>
        <taxon>Dothideomycetes</taxon>
        <taxon>Dothideomycetidae</taxon>
        <taxon>Mycosphaerellales</taxon>
        <taxon>Mycosphaerellaceae</taxon>
        <taxon>Sphaerulina</taxon>
    </lineage>
</organism>
<feature type="compositionally biased region" description="Polar residues" evidence="1">
    <location>
        <begin position="83"/>
        <end position="97"/>
    </location>
</feature>
<dbReference type="Gene3D" id="2.30.29.30">
    <property type="entry name" value="Pleckstrin-homology domain (PH domain)/Phosphotyrosine-binding domain (PTB)"/>
    <property type="match status" value="1"/>
</dbReference>
<dbReference type="GO" id="GO:0031106">
    <property type="term" value="P:septin ring organization"/>
    <property type="evidence" value="ECO:0007669"/>
    <property type="project" value="TreeGrafter"/>
</dbReference>
<reference evidence="3 4" key="1">
    <citation type="journal article" date="2012" name="PLoS Pathog.">
        <title>Diverse lifestyles and strategies of plant pathogenesis encoded in the genomes of eighteen Dothideomycetes fungi.</title>
        <authorList>
            <person name="Ohm R.A."/>
            <person name="Feau N."/>
            <person name="Henrissat B."/>
            <person name="Schoch C.L."/>
            <person name="Horwitz B.A."/>
            <person name="Barry K.W."/>
            <person name="Condon B.J."/>
            <person name="Copeland A.C."/>
            <person name="Dhillon B."/>
            <person name="Glaser F."/>
            <person name="Hesse C.N."/>
            <person name="Kosti I."/>
            <person name="LaButti K."/>
            <person name="Lindquist E.A."/>
            <person name="Lucas S."/>
            <person name="Salamov A.A."/>
            <person name="Bradshaw R.E."/>
            <person name="Ciuffetti L."/>
            <person name="Hamelin R.C."/>
            <person name="Kema G.H.J."/>
            <person name="Lawrence C."/>
            <person name="Scott J.A."/>
            <person name="Spatafora J.W."/>
            <person name="Turgeon B.G."/>
            <person name="de Wit P.J.G.M."/>
            <person name="Zhong S."/>
            <person name="Goodwin S.B."/>
            <person name="Grigoriev I.V."/>
        </authorList>
    </citation>
    <scope>NUCLEOTIDE SEQUENCE [LARGE SCALE GENOMIC DNA]</scope>
    <source>
        <strain evidence="3 4">SO2202</strain>
    </source>
</reference>
<feature type="compositionally biased region" description="Polar residues" evidence="1">
    <location>
        <begin position="861"/>
        <end position="872"/>
    </location>
</feature>
<feature type="compositionally biased region" description="Basic and acidic residues" evidence="1">
    <location>
        <begin position="600"/>
        <end position="615"/>
    </location>
</feature>
<dbReference type="SMART" id="SM00666">
    <property type="entry name" value="PB1"/>
    <property type="match status" value="1"/>
</dbReference>
<sequence>MEIVSHGHPHTFRALTAPFSTVNNHTNQHRRPDTMSDAAQSQLLQSQAHTGSNYSIQSQATNRSSNTTQGTSQSTLFTPQPMPTANASTAGMSSNGSHDVVRSDNIMNSVADASSSLFQICVALRQRLLGVPGFSESLAEEEEEADDDTDPVTLLWRTFRRGYPLMLLYNALRPQQPLSMPQGVKEEKKAKAATFKFIQACITDLKIPNEELFIITDLYGDDTTGFVKVARIVNRVLDVLVQRGLVEDVRPTASDFEEAEKGIKRTQRQHIVSELVRSERTYVQHLELLQSFKHLVEEKGVIPGDAVHDIFLNLNSLLDFQRRFLIRVEQTNWLPEEEQNWGKLFLLYCEAFKVYEPYIANQRKCEKTVIAEFGKLREAGGSLEMRQMVESPTALHSFLMKPFQRLTKYPLLLEQLHKKGDLDDERKQDLLNGMEASTAVLSRTNKAVDQEEKREAVHELQMRVEDWKGHRVEGFGDLLLYGTFTVLKSENLANGKDGERQYHVYLFETILLCCKNIDPSKPKNKLSSKPMVDKLGKPKLQLKGRIFMQNVTDLVSLAKPGSYTCQIFWKGDPSIENFIIRFTTEETLRKWAQQIEVQRRRYREERVSGARRSDSSSRGGTSATEFTFMQNQPTLENPYKETIDEDDDDDDAETMVGSGQWSNSAGYPSGFSSSRNGSSSSLRSRSTTGESSISNLSGSTARAQTPRLPSGGMPGPLSLRTRELQQAAQSPGSQAGMDSYFSPATDSPMFSASARTSASSAMYPFPRQNMPQNGYYEEGHGATRFTAPAMGRQPPNGYGPPGRAPSTSRPSFTPGAAGMHSSVQLPGPRNRSASSPDINNAQRMQQTRSAGQPPVPEVPASYSNPNRSQNASPAYPDGMTGRASPQLVRDRQYSNSSEQMSPTEYNYPPRPGMMQHASARAPSRSPFPPAAAGPAGFVPPTPVDEEGPMATPAQLKVRVICPVAGQTLTLVVSTNISYQTLKDRIDAKLQRSTNLSLGDRGPKENHVKLKYLDEDDFVSIQSDEDVQTAFETWKEQAIGGLGEIELFCQR</sequence>
<dbReference type="InterPro" id="IPR011993">
    <property type="entry name" value="PH-like_dom_sf"/>
</dbReference>
<dbReference type="RefSeq" id="XP_016761652.1">
    <property type="nucleotide sequence ID" value="XM_016905149.1"/>
</dbReference>
<evidence type="ECO:0000256" key="1">
    <source>
        <dbReference type="SAM" id="MobiDB-lite"/>
    </source>
</evidence>
<evidence type="ECO:0000313" key="4">
    <source>
        <dbReference type="Proteomes" id="UP000016931"/>
    </source>
</evidence>
<gene>
    <name evidence="3" type="ORF">SEPMUDRAFT_148791</name>
</gene>
<feature type="compositionally biased region" description="Low complexity" evidence="1">
    <location>
        <begin position="669"/>
        <end position="692"/>
    </location>
</feature>
<accession>M3BZP9</accession>
<protein>
    <recommendedName>
        <fullName evidence="2">DH domain-containing protein</fullName>
    </recommendedName>
</protein>
<dbReference type="FunFam" id="3.10.20.90:FF:000176">
    <property type="entry name" value="Rho guanyl nucleotide exchange factor"/>
    <property type="match status" value="1"/>
</dbReference>
<feature type="compositionally biased region" description="Acidic residues" evidence="1">
    <location>
        <begin position="643"/>
        <end position="653"/>
    </location>
</feature>
<dbReference type="InterPro" id="IPR010481">
    <property type="entry name" value="Cdc24/Scd1_N"/>
</dbReference>
<proteinExistence type="predicted"/>
<feature type="compositionally biased region" description="Polar residues" evidence="1">
    <location>
        <begin position="893"/>
        <end position="904"/>
    </location>
</feature>
<feature type="region of interest" description="Disordered" evidence="1">
    <location>
        <begin position="600"/>
        <end position="948"/>
    </location>
</feature>
<dbReference type="EMBL" id="KB456263">
    <property type="protein sequence ID" value="EMF13531.1"/>
    <property type="molecule type" value="Genomic_DNA"/>
</dbReference>
<dbReference type="GO" id="GO:0043332">
    <property type="term" value="C:mating projection tip"/>
    <property type="evidence" value="ECO:0007669"/>
    <property type="project" value="TreeGrafter"/>
</dbReference>
<dbReference type="GeneID" id="27902286"/>
<dbReference type="InterPro" id="IPR053026">
    <property type="entry name" value="CDC42_GEF"/>
</dbReference>
<dbReference type="GO" id="GO:0005737">
    <property type="term" value="C:cytoplasm"/>
    <property type="evidence" value="ECO:0007669"/>
    <property type="project" value="TreeGrafter"/>
</dbReference>